<evidence type="ECO:0000313" key="8">
    <source>
        <dbReference type="Proteomes" id="UP001295444"/>
    </source>
</evidence>
<dbReference type="PANTHER" id="PTHR14002">
    <property type="entry name" value="ENDOGLIN/TGF-BETA RECEPTOR TYPE III"/>
    <property type="match status" value="1"/>
</dbReference>
<dbReference type="Gene3D" id="2.60.40.4100">
    <property type="entry name" value="Zona pellucida, ZP-C domain"/>
    <property type="match status" value="1"/>
</dbReference>
<dbReference type="SUPFAM" id="SSF49854">
    <property type="entry name" value="Spermadhesin, CUB domain"/>
    <property type="match status" value="1"/>
</dbReference>
<dbReference type="Pfam" id="PF00431">
    <property type="entry name" value="CUB"/>
    <property type="match status" value="1"/>
</dbReference>
<reference evidence="7" key="1">
    <citation type="submission" date="2022-03" db="EMBL/GenBank/DDBJ databases">
        <authorList>
            <person name="Alioto T."/>
            <person name="Alioto T."/>
            <person name="Gomez Garrido J."/>
        </authorList>
    </citation>
    <scope>NUCLEOTIDE SEQUENCE</scope>
</reference>
<proteinExistence type="predicted"/>
<dbReference type="Proteomes" id="UP001295444">
    <property type="component" value="Chromosome 02"/>
</dbReference>
<dbReference type="PROSITE" id="PS01180">
    <property type="entry name" value="CUB"/>
    <property type="match status" value="1"/>
</dbReference>
<dbReference type="Pfam" id="PF00100">
    <property type="entry name" value="Zona_pellucida"/>
    <property type="match status" value="1"/>
</dbReference>
<sequence length="561" mass="63314">MVYNQNFDYSGEPNTTPRDITNEPNTTPRDITSEPNTTPRDITCEPNTTPRDITSEPNTTPRDITSEPNTTPRDITTFTTSATAECESSGSGCETDEPNTTPSDITNEPNTTPRDITTFTRSVTTEYESSGSGLETDEPNTTPRDITTFSTSVRTEYESSGSGYETVNCGGILTDPWGVIESPFHPYSHNSAECVWYIQVRNNHLVRVDFDDFRLKNVPFCTCGFVLVYDGPPLSSPLLGNICGTESNLSFISSSNSLSIVYSSRECNSHFPGEFHASYISVSQNDPNVTLSCSSSYMEVQISVWYLKSLSYLENEIFLNDPLCRPQNLGNWLTFYIQYNKCGTLRQGEGSTISYSNTVHGYHFGQVIERSTQLKLNLRCQMFQNTMVDIMYHSGDETVPHSLTQYGLYSATISIYESPAYNDLVYQTPYFITLNQTLYIQATLQSADPELSLVVDTCMLLPNSYDTKSYDLIRNRCIKDSTYSIYPSPHANQVRFGFRALPFFDFYPTLYLQCTLTVCQKDNNQCSQSCITRHKRDLLSVHDQTNVLVGPFKIKEQYYKN</sequence>
<evidence type="ECO:0000256" key="3">
    <source>
        <dbReference type="PROSITE-ProRule" id="PRU00059"/>
    </source>
</evidence>
<evidence type="ECO:0000259" key="6">
    <source>
        <dbReference type="PROSITE" id="PS51034"/>
    </source>
</evidence>
<dbReference type="PANTHER" id="PTHR14002:SF38">
    <property type="entry name" value="CUB AND ZONA PELLUCIDA-LIKE DOMAIN-CONTAINING PROTEIN 1"/>
    <property type="match status" value="1"/>
</dbReference>
<dbReference type="InterPro" id="IPR055355">
    <property type="entry name" value="ZP-C"/>
</dbReference>
<feature type="domain" description="CUB" evidence="5">
    <location>
        <begin position="169"/>
        <end position="282"/>
    </location>
</feature>
<dbReference type="InterPro" id="IPR000859">
    <property type="entry name" value="CUB_dom"/>
</dbReference>
<keyword evidence="2" id="KW-1015">Disulfide bond</keyword>
<evidence type="ECO:0000256" key="2">
    <source>
        <dbReference type="ARBA" id="ARBA00023157"/>
    </source>
</evidence>
<dbReference type="EMBL" id="OW240913">
    <property type="protein sequence ID" value="CAH2250968.1"/>
    <property type="molecule type" value="Genomic_DNA"/>
</dbReference>
<dbReference type="Gene3D" id="2.60.120.290">
    <property type="entry name" value="Spermadhesin, CUB domain"/>
    <property type="match status" value="1"/>
</dbReference>
<evidence type="ECO:0000256" key="1">
    <source>
        <dbReference type="ARBA" id="ARBA00022729"/>
    </source>
</evidence>
<dbReference type="CDD" id="cd00041">
    <property type="entry name" value="CUB"/>
    <property type="match status" value="1"/>
</dbReference>
<dbReference type="AlphaFoldDB" id="A0AAD1VSQ7"/>
<protein>
    <recommendedName>
        <fullName evidence="9">CUB and zona pellucida-like domain-containing protein 1</fullName>
    </recommendedName>
</protein>
<comment type="caution">
    <text evidence="3">Lacks conserved residue(s) required for the propagation of feature annotation.</text>
</comment>
<organism evidence="7 8">
    <name type="scientific">Pelobates cultripes</name>
    <name type="common">Western spadefoot toad</name>
    <dbReference type="NCBI Taxonomy" id="61616"/>
    <lineage>
        <taxon>Eukaryota</taxon>
        <taxon>Metazoa</taxon>
        <taxon>Chordata</taxon>
        <taxon>Craniata</taxon>
        <taxon>Vertebrata</taxon>
        <taxon>Euteleostomi</taxon>
        <taxon>Amphibia</taxon>
        <taxon>Batrachia</taxon>
        <taxon>Anura</taxon>
        <taxon>Pelobatoidea</taxon>
        <taxon>Pelobatidae</taxon>
        <taxon>Pelobates</taxon>
    </lineage>
</organism>
<dbReference type="InterPro" id="IPR001507">
    <property type="entry name" value="ZP_dom"/>
</dbReference>
<evidence type="ECO:0000256" key="4">
    <source>
        <dbReference type="SAM" id="MobiDB-lite"/>
    </source>
</evidence>
<dbReference type="EMBL" id="OW240913">
    <property type="protein sequence ID" value="CAH2250966.1"/>
    <property type="molecule type" value="Genomic_DNA"/>
</dbReference>
<evidence type="ECO:0000313" key="7">
    <source>
        <dbReference type="EMBL" id="CAH2250966.1"/>
    </source>
</evidence>
<gene>
    <name evidence="7" type="ORF">PECUL_23A036942</name>
</gene>
<keyword evidence="1" id="KW-0732">Signal</keyword>
<dbReference type="Gene3D" id="2.60.40.3210">
    <property type="entry name" value="Zona pellucida, ZP-N domain"/>
    <property type="match status" value="1"/>
</dbReference>
<accession>A0AAD1VSQ7</accession>
<evidence type="ECO:0000259" key="5">
    <source>
        <dbReference type="PROSITE" id="PS01180"/>
    </source>
</evidence>
<dbReference type="InterPro" id="IPR042235">
    <property type="entry name" value="ZP-C_dom"/>
</dbReference>
<feature type="domain" description="ZP" evidence="6">
    <location>
        <begin position="292"/>
        <end position="533"/>
    </location>
</feature>
<dbReference type="PROSITE" id="PS51034">
    <property type="entry name" value="ZP_2"/>
    <property type="match status" value="1"/>
</dbReference>
<dbReference type="SMART" id="SM00042">
    <property type="entry name" value="CUB"/>
    <property type="match status" value="1"/>
</dbReference>
<dbReference type="SMART" id="SM00241">
    <property type="entry name" value="ZP"/>
    <property type="match status" value="1"/>
</dbReference>
<dbReference type="FunFam" id="2.60.120.290:FF:000005">
    <property type="entry name" value="Procollagen C-endopeptidase enhancer 1"/>
    <property type="match status" value="1"/>
</dbReference>
<evidence type="ECO:0008006" key="9">
    <source>
        <dbReference type="Google" id="ProtNLM"/>
    </source>
</evidence>
<keyword evidence="8" id="KW-1185">Reference proteome</keyword>
<feature type="region of interest" description="Disordered" evidence="4">
    <location>
        <begin position="1"/>
        <end position="146"/>
    </location>
</feature>
<dbReference type="InterPro" id="IPR035914">
    <property type="entry name" value="Sperma_CUB_dom_sf"/>
</dbReference>
<name>A0AAD1VSQ7_PELCU</name>